<gene>
    <name evidence="2" type="ORF">SELO1098_LOCUS22354</name>
</gene>
<evidence type="ECO:0000313" key="2">
    <source>
        <dbReference type="EMBL" id="CAE0293502.1"/>
    </source>
</evidence>
<dbReference type="AlphaFoldDB" id="A0A7S3HFF6"/>
<sequence>MNSLWKGLGYFSSKSYPERLGSAFRMLQEKKSSDEIFNRNFVSAEGWYSQHVFKANITTKIAGRGFDDFYRHPVVLYQGRLSRCGLGGNLTGCIQEAMQLSELVGVQSMPVMQLTPATAYYEATQCKMFWLPTETRYCIAAPVYAKKALLQKDSDAQKKLKLQRVGESVFEKGQWSINDEETARRQQADHAAFFHFRHWDDFISKSISATWNPSGTTTDAADLGCMVLYLRADGAMAFEACKLVALKEKRGDQMLLTHTPYKGDSVSNTLTQQRKQSEVGPNHVSHPRPHHALPPAGGAIDTAKGAKEDTGVDTGAQGKAGKLNKGLRFRGSKKNNNNQKKEGGNLRKAGRNRRNRKSKV</sequence>
<proteinExistence type="predicted"/>
<feature type="region of interest" description="Disordered" evidence="1">
    <location>
        <begin position="258"/>
        <end position="360"/>
    </location>
</feature>
<organism evidence="2">
    <name type="scientific">Spumella elongata</name>
    <dbReference type="NCBI Taxonomy" id="89044"/>
    <lineage>
        <taxon>Eukaryota</taxon>
        <taxon>Sar</taxon>
        <taxon>Stramenopiles</taxon>
        <taxon>Ochrophyta</taxon>
        <taxon>Chrysophyceae</taxon>
        <taxon>Chromulinales</taxon>
        <taxon>Chromulinaceae</taxon>
        <taxon>Spumella</taxon>
    </lineage>
</organism>
<evidence type="ECO:0000256" key="1">
    <source>
        <dbReference type="SAM" id="MobiDB-lite"/>
    </source>
</evidence>
<feature type="compositionally biased region" description="Polar residues" evidence="1">
    <location>
        <begin position="265"/>
        <end position="274"/>
    </location>
</feature>
<accession>A0A7S3HFF6</accession>
<dbReference type="EMBL" id="HBIC01043667">
    <property type="protein sequence ID" value="CAE0293502.1"/>
    <property type="molecule type" value="Transcribed_RNA"/>
</dbReference>
<feature type="compositionally biased region" description="Basic residues" evidence="1">
    <location>
        <begin position="348"/>
        <end position="360"/>
    </location>
</feature>
<name>A0A7S3HFF6_9STRA</name>
<protein>
    <submittedName>
        <fullName evidence="2">Uncharacterized protein</fullName>
    </submittedName>
</protein>
<reference evidence="2" key="1">
    <citation type="submission" date="2021-01" db="EMBL/GenBank/DDBJ databases">
        <authorList>
            <person name="Corre E."/>
            <person name="Pelletier E."/>
            <person name="Niang G."/>
            <person name="Scheremetjew M."/>
            <person name="Finn R."/>
            <person name="Kale V."/>
            <person name="Holt S."/>
            <person name="Cochrane G."/>
            <person name="Meng A."/>
            <person name="Brown T."/>
            <person name="Cohen L."/>
        </authorList>
    </citation>
    <scope>NUCLEOTIDE SEQUENCE</scope>
    <source>
        <strain evidence="2">CCAP 955/1</strain>
    </source>
</reference>